<reference evidence="5 6" key="1">
    <citation type="journal article" date="2019" name="Int. J. Syst. Evol. Microbiol.">
        <title>The Global Catalogue of Microorganisms (GCM) 10K type strain sequencing project: providing services to taxonomists for standard genome sequencing and annotation.</title>
        <authorList>
            <consortium name="The Broad Institute Genomics Platform"/>
            <consortium name="The Broad Institute Genome Sequencing Center for Infectious Disease"/>
            <person name="Wu L."/>
            <person name="Ma J."/>
        </authorList>
    </citation>
    <scope>NUCLEOTIDE SEQUENCE [LARGE SCALE GENOMIC DNA]</scope>
    <source>
        <strain evidence="5 6">JCM 13022</strain>
    </source>
</reference>
<dbReference type="InterPro" id="IPR051312">
    <property type="entry name" value="Diverse_Substr_Oxidored"/>
</dbReference>
<keyword evidence="3" id="KW-0560">Oxidoreductase</keyword>
<dbReference type="SUPFAM" id="SSF56176">
    <property type="entry name" value="FAD-binding/transporter-associated domain-like"/>
    <property type="match status" value="1"/>
</dbReference>
<gene>
    <name evidence="5" type="ORF">GCM10009675_42400</name>
</gene>
<accession>A0ABN1VM40</accession>
<evidence type="ECO:0000256" key="1">
    <source>
        <dbReference type="ARBA" id="ARBA00022630"/>
    </source>
</evidence>
<evidence type="ECO:0000313" key="5">
    <source>
        <dbReference type="EMBL" id="GAA1215724.1"/>
    </source>
</evidence>
<dbReference type="EMBL" id="BAAALM010000016">
    <property type="protein sequence ID" value="GAA1215724.1"/>
    <property type="molecule type" value="Genomic_DNA"/>
</dbReference>
<dbReference type="InterPro" id="IPR005107">
    <property type="entry name" value="CO_DH_flav_C"/>
</dbReference>
<evidence type="ECO:0000256" key="2">
    <source>
        <dbReference type="ARBA" id="ARBA00022827"/>
    </source>
</evidence>
<dbReference type="PROSITE" id="PS51387">
    <property type="entry name" value="FAD_PCMH"/>
    <property type="match status" value="1"/>
</dbReference>
<dbReference type="InterPro" id="IPR016166">
    <property type="entry name" value="FAD-bd_PCMH"/>
</dbReference>
<sequence>MKPPPFTYHRARDVQGAADLVAELGEDAKFLAGGQSLIPMMNFRLARPEHLIDIGRLRELSFVDARADSLRVGSLSTHRAVETADLGAGFAVVRDTMRWIGHLPIRARGTVGGSLAHADATAEWCLLAVLLDADIVVAGSGGRRRTIAAREAFLGFYTTVLEEDELIVEVLFGRPAPHAAVTEFAERKGDFALVSAAVDLDLGAGTVSGGRVALGGVGPAVTRVPEAEQVLQAGGRAGRELFEECAHAAAAAVEPPEDGDAGTEYRKALVRNLVIHACEEAVAR</sequence>
<dbReference type="RefSeq" id="WP_253855787.1">
    <property type="nucleotide sequence ID" value="NZ_BAAALM010000016.1"/>
</dbReference>
<protein>
    <submittedName>
        <fullName evidence="5">Xanthine dehydrogenase family protein subunit M</fullName>
    </submittedName>
</protein>
<dbReference type="SMART" id="SM01092">
    <property type="entry name" value="CO_deh_flav_C"/>
    <property type="match status" value="1"/>
</dbReference>
<comment type="caution">
    <text evidence="5">The sequence shown here is derived from an EMBL/GenBank/DDBJ whole genome shotgun (WGS) entry which is preliminary data.</text>
</comment>
<dbReference type="Gene3D" id="3.30.390.50">
    <property type="entry name" value="CO dehydrogenase flavoprotein, C-terminal domain"/>
    <property type="match status" value="1"/>
</dbReference>
<proteinExistence type="predicted"/>
<keyword evidence="1" id="KW-0285">Flavoprotein</keyword>
<organism evidence="5 6">
    <name type="scientific">Prauserella alba</name>
    <dbReference type="NCBI Taxonomy" id="176898"/>
    <lineage>
        <taxon>Bacteria</taxon>
        <taxon>Bacillati</taxon>
        <taxon>Actinomycetota</taxon>
        <taxon>Actinomycetes</taxon>
        <taxon>Pseudonocardiales</taxon>
        <taxon>Pseudonocardiaceae</taxon>
        <taxon>Prauserella</taxon>
    </lineage>
</organism>
<evidence type="ECO:0000259" key="4">
    <source>
        <dbReference type="PROSITE" id="PS51387"/>
    </source>
</evidence>
<dbReference type="InterPro" id="IPR036683">
    <property type="entry name" value="CO_DH_flav_C_dom_sf"/>
</dbReference>
<name>A0ABN1VM40_9PSEU</name>
<dbReference type="InterPro" id="IPR036318">
    <property type="entry name" value="FAD-bd_PCMH-like_sf"/>
</dbReference>
<keyword evidence="6" id="KW-1185">Reference proteome</keyword>
<evidence type="ECO:0000313" key="6">
    <source>
        <dbReference type="Proteomes" id="UP001500467"/>
    </source>
</evidence>
<dbReference type="PANTHER" id="PTHR42659">
    <property type="entry name" value="XANTHINE DEHYDROGENASE SUBUNIT C-RELATED"/>
    <property type="match status" value="1"/>
</dbReference>
<dbReference type="SUPFAM" id="SSF55447">
    <property type="entry name" value="CO dehydrogenase flavoprotein C-terminal domain-like"/>
    <property type="match status" value="1"/>
</dbReference>
<evidence type="ECO:0000256" key="3">
    <source>
        <dbReference type="ARBA" id="ARBA00023002"/>
    </source>
</evidence>
<dbReference type="Pfam" id="PF03450">
    <property type="entry name" value="CO_deh_flav_C"/>
    <property type="match status" value="1"/>
</dbReference>
<keyword evidence="2" id="KW-0274">FAD</keyword>
<dbReference type="Gene3D" id="3.30.465.10">
    <property type="match status" value="1"/>
</dbReference>
<dbReference type="InterPro" id="IPR002346">
    <property type="entry name" value="Mopterin_DH_FAD-bd"/>
</dbReference>
<dbReference type="InterPro" id="IPR016167">
    <property type="entry name" value="FAD-bd_PCMH_sub1"/>
</dbReference>
<dbReference type="Pfam" id="PF00941">
    <property type="entry name" value="FAD_binding_5"/>
    <property type="match status" value="1"/>
</dbReference>
<dbReference type="Proteomes" id="UP001500467">
    <property type="component" value="Unassembled WGS sequence"/>
</dbReference>
<feature type="domain" description="FAD-binding PCMH-type" evidence="4">
    <location>
        <begin position="1"/>
        <end position="177"/>
    </location>
</feature>
<dbReference type="PANTHER" id="PTHR42659:SF2">
    <property type="entry name" value="XANTHINE DEHYDROGENASE SUBUNIT C-RELATED"/>
    <property type="match status" value="1"/>
</dbReference>
<dbReference type="InterPro" id="IPR016169">
    <property type="entry name" value="FAD-bd_PCMH_sub2"/>
</dbReference>
<dbReference type="Gene3D" id="3.30.43.10">
    <property type="entry name" value="Uridine Diphospho-n-acetylenolpyruvylglucosamine Reductase, domain 2"/>
    <property type="match status" value="1"/>
</dbReference>